<evidence type="ECO:0000313" key="1">
    <source>
        <dbReference type="EMBL" id="TXD35220.1"/>
    </source>
</evidence>
<keyword evidence="2" id="KW-1185">Reference proteome</keyword>
<accession>A0A5C6XDP9</accession>
<dbReference type="AlphaFoldDB" id="A0A5C6XDP9"/>
<reference evidence="1 2" key="1">
    <citation type="submission" date="2019-08" db="EMBL/GenBank/DDBJ databases">
        <title>Bradymonadales sp. TMQ4.</title>
        <authorList>
            <person name="Liang Q."/>
        </authorList>
    </citation>
    <scope>NUCLEOTIDE SEQUENCE [LARGE SCALE GENOMIC DNA]</scope>
    <source>
        <strain evidence="1 2">TMQ4</strain>
    </source>
</reference>
<gene>
    <name evidence="1" type="ORF">FRC98_17290</name>
</gene>
<sequence length="145" mass="16127">MSKLPDISTMDPDAWYDAVVALGDALQEQIEAALSSHTDAQALYDALTAVFAPFVIDASDPTLADQLIVERDGDKIWLGVPHGDYVDITYVPDHKIWWFVGDEVPPNTAPEELHRRVAAYVVGTTAWGDDELARRRVEDAKRQHV</sequence>
<name>A0A5C6XDP9_9DELT</name>
<comment type="caution">
    <text evidence="1">The sequence shown here is derived from an EMBL/GenBank/DDBJ whole genome shotgun (WGS) entry which is preliminary data.</text>
</comment>
<dbReference type="RefSeq" id="WP_146982682.1">
    <property type="nucleotide sequence ID" value="NZ_VOSM01000010.1"/>
</dbReference>
<organism evidence="1 2">
    <name type="scientific">Lujinxingia vulgaris</name>
    <dbReference type="NCBI Taxonomy" id="2600176"/>
    <lineage>
        <taxon>Bacteria</taxon>
        <taxon>Deltaproteobacteria</taxon>
        <taxon>Bradymonadales</taxon>
        <taxon>Lujinxingiaceae</taxon>
        <taxon>Lujinxingia</taxon>
    </lineage>
</organism>
<proteinExistence type="predicted"/>
<protein>
    <submittedName>
        <fullName evidence="1">Uncharacterized protein</fullName>
    </submittedName>
</protein>
<dbReference type="EMBL" id="VOSM01000010">
    <property type="protein sequence ID" value="TXD35220.1"/>
    <property type="molecule type" value="Genomic_DNA"/>
</dbReference>
<dbReference type="Proteomes" id="UP000321412">
    <property type="component" value="Unassembled WGS sequence"/>
</dbReference>
<evidence type="ECO:0000313" key="2">
    <source>
        <dbReference type="Proteomes" id="UP000321412"/>
    </source>
</evidence>